<comment type="caution">
    <text evidence="7">The sequence shown here is derived from an EMBL/GenBank/DDBJ whole genome shotgun (WGS) entry which is preliminary data.</text>
</comment>
<keyword evidence="3 6" id="KW-0812">Transmembrane</keyword>
<feature type="transmembrane region" description="Helical" evidence="6">
    <location>
        <begin position="203"/>
        <end position="225"/>
    </location>
</feature>
<evidence type="ECO:0000313" key="8">
    <source>
        <dbReference type="Proteomes" id="UP000245624"/>
    </source>
</evidence>
<proteinExistence type="inferred from homology"/>
<feature type="transmembrane region" description="Helical" evidence="6">
    <location>
        <begin position="342"/>
        <end position="363"/>
    </location>
</feature>
<feature type="transmembrane region" description="Helical" evidence="6">
    <location>
        <begin position="164"/>
        <end position="183"/>
    </location>
</feature>
<feature type="transmembrane region" description="Helical" evidence="6">
    <location>
        <begin position="57"/>
        <end position="78"/>
    </location>
</feature>
<dbReference type="OrthoDB" id="9787279at2"/>
<dbReference type="GO" id="GO:0015209">
    <property type="term" value="F:cytosine transmembrane transporter activity"/>
    <property type="evidence" value="ECO:0007669"/>
    <property type="project" value="InterPro"/>
</dbReference>
<feature type="transmembrane region" description="Helical" evidence="6">
    <location>
        <begin position="408"/>
        <end position="426"/>
    </location>
</feature>
<gene>
    <name evidence="7" type="ORF">DLJ74_14160</name>
</gene>
<dbReference type="PANTHER" id="PTHR30569">
    <property type="entry name" value="CYTOSINE TRANSPORTER CODB"/>
    <property type="match status" value="1"/>
</dbReference>
<reference evidence="7 8" key="1">
    <citation type="submission" date="2018-05" db="EMBL/GenBank/DDBJ databases">
        <title>Genomic analysis of Gracilibacillus dipsosauri DD1 reveals novel features of a salt-tolerant amylase.</title>
        <authorList>
            <person name="Deutch C.E."/>
            <person name="Yang S."/>
        </authorList>
    </citation>
    <scope>NUCLEOTIDE SEQUENCE [LARGE SCALE GENOMIC DNA]</scope>
    <source>
        <strain evidence="7 8">DD1</strain>
    </source>
</reference>
<dbReference type="CDD" id="cd11484">
    <property type="entry name" value="SLC-NCS1sbd_CobB-like"/>
    <property type="match status" value="1"/>
</dbReference>
<evidence type="ECO:0000256" key="4">
    <source>
        <dbReference type="ARBA" id="ARBA00022989"/>
    </source>
</evidence>
<comment type="similarity">
    <text evidence="2">Belongs to the purine-cytosine permease (2.A.39) family.</text>
</comment>
<dbReference type="GO" id="GO:0005886">
    <property type="term" value="C:plasma membrane"/>
    <property type="evidence" value="ECO:0007669"/>
    <property type="project" value="TreeGrafter"/>
</dbReference>
<keyword evidence="8" id="KW-1185">Reference proteome</keyword>
<feature type="transmembrane region" description="Helical" evidence="6">
    <location>
        <begin position="275"/>
        <end position="296"/>
    </location>
</feature>
<feature type="transmembrane region" description="Helical" evidence="6">
    <location>
        <begin position="32"/>
        <end position="51"/>
    </location>
</feature>
<feature type="transmembrane region" description="Helical" evidence="6">
    <location>
        <begin position="384"/>
        <end position="402"/>
    </location>
</feature>
<protein>
    <submittedName>
        <fullName evidence="7">Cytosine permease</fullName>
    </submittedName>
</protein>
<dbReference type="EMBL" id="QGTD01000013">
    <property type="protein sequence ID" value="PWU67602.1"/>
    <property type="molecule type" value="Genomic_DNA"/>
</dbReference>
<evidence type="ECO:0000256" key="2">
    <source>
        <dbReference type="ARBA" id="ARBA00008974"/>
    </source>
</evidence>
<keyword evidence="5 6" id="KW-0472">Membrane</keyword>
<evidence type="ECO:0000256" key="6">
    <source>
        <dbReference type="SAM" id="Phobius"/>
    </source>
</evidence>
<dbReference type="AlphaFoldDB" id="A0A317KVS5"/>
<dbReference type="Gene3D" id="1.10.4160.10">
    <property type="entry name" value="Hydantoin permease"/>
    <property type="match status" value="1"/>
</dbReference>
<dbReference type="InterPro" id="IPR030191">
    <property type="entry name" value="CodB"/>
</dbReference>
<accession>A0A317KVS5</accession>
<dbReference type="Proteomes" id="UP000245624">
    <property type="component" value="Unassembled WGS sequence"/>
</dbReference>
<dbReference type="RefSeq" id="WP_109984961.1">
    <property type="nucleotide sequence ID" value="NZ_QGTD01000013.1"/>
</dbReference>
<organism evidence="7 8">
    <name type="scientific">Gracilibacillus dipsosauri</name>
    <dbReference type="NCBI Taxonomy" id="178340"/>
    <lineage>
        <taxon>Bacteria</taxon>
        <taxon>Bacillati</taxon>
        <taxon>Bacillota</taxon>
        <taxon>Bacilli</taxon>
        <taxon>Bacillales</taxon>
        <taxon>Bacillaceae</taxon>
        <taxon>Gracilibacillus</taxon>
    </lineage>
</organism>
<feature type="transmembrane region" description="Helical" evidence="6">
    <location>
        <begin position="99"/>
        <end position="120"/>
    </location>
</feature>
<evidence type="ECO:0000256" key="1">
    <source>
        <dbReference type="ARBA" id="ARBA00004141"/>
    </source>
</evidence>
<evidence type="ECO:0000256" key="3">
    <source>
        <dbReference type="ARBA" id="ARBA00022692"/>
    </source>
</evidence>
<feature type="transmembrane region" description="Helical" evidence="6">
    <location>
        <begin position="317"/>
        <end position="336"/>
    </location>
</feature>
<evidence type="ECO:0000256" key="5">
    <source>
        <dbReference type="ARBA" id="ARBA00023136"/>
    </source>
</evidence>
<feature type="transmembrane region" description="Helical" evidence="6">
    <location>
        <begin position="140"/>
        <end position="157"/>
    </location>
</feature>
<dbReference type="PANTHER" id="PTHR30569:SF0">
    <property type="entry name" value="CYTOSINE PERMEASE"/>
    <property type="match status" value="1"/>
</dbReference>
<comment type="subcellular location">
    <subcellularLocation>
        <location evidence="1">Membrane</location>
        <topology evidence="1">Multi-pass membrane protein</topology>
    </subcellularLocation>
</comment>
<dbReference type="InterPro" id="IPR001248">
    <property type="entry name" value="Pur-cyt_permease"/>
</dbReference>
<dbReference type="Pfam" id="PF02133">
    <property type="entry name" value="Transp_cyt_pur"/>
    <property type="match status" value="1"/>
</dbReference>
<feature type="transmembrane region" description="Helical" evidence="6">
    <location>
        <begin position="237"/>
        <end position="263"/>
    </location>
</feature>
<keyword evidence="4 6" id="KW-1133">Transmembrane helix</keyword>
<evidence type="ECO:0000313" key="7">
    <source>
        <dbReference type="EMBL" id="PWU67602.1"/>
    </source>
</evidence>
<name>A0A317KVS5_9BACI</name>
<sequence length="445" mass="47430">MSKSHKSQLEDFSIRTVPIEERKNTFNVSITSCAWIISLSTLFTGGALVAGMDFQSAVLAAVFGMLILAILGFFQGWMGAKYGVSTTMLTRQAFGRYGANLFGILLALTMGIGWFGWQIAFFGMTIAEMFPNQWFAEPKIAMVWGGILMILTAFIGYKGLSTLSMIAVPLVAILSIWGLAEAVNHLGSWEALLSTKPTGDPLSIFAGITIVVGNAAAGAVVFADVTRYGKTAAKGGFGAAVGYFLGGVFCVIAGAAMTLAAQVPTIGSTPNIPAAMSQIGLGFFAFLILVFAQWTTNDNNLYTGSLGLRNVVNLSKTVIVIVLGVLGLGIALIGIQDYFVPFLNALGTYVPPIAGVMIADHWIVKPKILHKSYQFGEGTKYAKWNVAAIIATVVAGIIGSRLMFGITAINSIVIGFVLYVIIAYLLTKWNIQFEIGEKSEESNGF</sequence>